<dbReference type="Gene3D" id="1.10.630.10">
    <property type="entry name" value="Cytochrome P450"/>
    <property type="match status" value="1"/>
</dbReference>
<proteinExistence type="inferred from homology"/>
<dbReference type="Proteomes" id="UP000199202">
    <property type="component" value="Unassembled WGS sequence"/>
</dbReference>
<organism evidence="2 3">
    <name type="scientific">Nonomuraea jiangxiensis</name>
    <dbReference type="NCBI Taxonomy" id="633440"/>
    <lineage>
        <taxon>Bacteria</taxon>
        <taxon>Bacillati</taxon>
        <taxon>Actinomycetota</taxon>
        <taxon>Actinomycetes</taxon>
        <taxon>Streptosporangiales</taxon>
        <taxon>Streptosporangiaceae</taxon>
        <taxon>Nonomuraea</taxon>
    </lineage>
</organism>
<evidence type="ECO:0000313" key="3">
    <source>
        <dbReference type="Proteomes" id="UP000199202"/>
    </source>
</evidence>
<dbReference type="EMBL" id="FNDJ01000003">
    <property type="protein sequence ID" value="SDH69768.1"/>
    <property type="molecule type" value="Genomic_DNA"/>
</dbReference>
<name>A0A1G8EIM9_9ACTN</name>
<dbReference type="GO" id="GO:0016705">
    <property type="term" value="F:oxidoreductase activity, acting on paired donors, with incorporation or reduction of molecular oxygen"/>
    <property type="evidence" value="ECO:0007669"/>
    <property type="project" value="InterPro"/>
</dbReference>
<dbReference type="InterPro" id="IPR036396">
    <property type="entry name" value="Cyt_P450_sf"/>
</dbReference>
<comment type="similarity">
    <text evidence="1">Belongs to the cytochrome P450 family.</text>
</comment>
<dbReference type="OrthoDB" id="4557982at2"/>
<dbReference type="STRING" id="633440.SAMN05421869_1033"/>
<keyword evidence="3" id="KW-1185">Reference proteome</keyword>
<dbReference type="PANTHER" id="PTHR46696">
    <property type="entry name" value="P450, PUTATIVE (EUROFUNG)-RELATED"/>
    <property type="match status" value="1"/>
</dbReference>
<dbReference type="SUPFAM" id="SSF48264">
    <property type="entry name" value="Cytochrome P450"/>
    <property type="match status" value="1"/>
</dbReference>
<dbReference type="GO" id="GO:0004497">
    <property type="term" value="F:monooxygenase activity"/>
    <property type="evidence" value="ECO:0007669"/>
    <property type="project" value="InterPro"/>
</dbReference>
<dbReference type="PROSITE" id="PS00086">
    <property type="entry name" value="CYTOCHROME_P450"/>
    <property type="match status" value="1"/>
</dbReference>
<reference evidence="2 3" key="1">
    <citation type="submission" date="2016-10" db="EMBL/GenBank/DDBJ databases">
        <authorList>
            <person name="de Groot N.N."/>
        </authorList>
    </citation>
    <scope>NUCLEOTIDE SEQUENCE [LARGE SCALE GENOMIC DNA]</scope>
    <source>
        <strain evidence="2 3">CGMCC 4.6533</strain>
    </source>
</reference>
<dbReference type="GO" id="GO:0005506">
    <property type="term" value="F:iron ion binding"/>
    <property type="evidence" value="ECO:0007669"/>
    <property type="project" value="InterPro"/>
</dbReference>
<dbReference type="PANTHER" id="PTHR46696:SF1">
    <property type="entry name" value="CYTOCHROME P450 YJIB-RELATED"/>
    <property type="match status" value="1"/>
</dbReference>
<accession>A0A1G8EIM9</accession>
<evidence type="ECO:0000256" key="1">
    <source>
        <dbReference type="ARBA" id="ARBA00010617"/>
    </source>
</evidence>
<evidence type="ECO:0008006" key="4">
    <source>
        <dbReference type="Google" id="ProtNLM"/>
    </source>
</evidence>
<evidence type="ECO:0000313" key="2">
    <source>
        <dbReference type="EMBL" id="SDH69768.1"/>
    </source>
</evidence>
<dbReference type="GO" id="GO:0020037">
    <property type="term" value="F:heme binding"/>
    <property type="evidence" value="ECO:0007669"/>
    <property type="project" value="InterPro"/>
</dbReference>
<protein>
    <recommendedName>
        <fullName evidence="4">Cytochrome P450</fullName>
    </recommendedName>
</protein>
<dbReference type="RefSeq" id="WP_143043606.1">
    <property type="nucleotide sequence ID" value="NZ_FNDJ01000003.1"/>
</dbReference>
<sequence>MRRTAFACPLPIAVIRELIGVQEGMSANYDPRRFDGPGRLDLTRERGSRRESHVGFGHGPHYCLAHSGAEIPFYPLFLAKLPVRSA</sequence>
<dbReference type="InterPro" id="IPR017972">
    <property type="entry name" value="Cyt_P450_CS"/>
</dbReference>
<dbReference type="AlphaFoldDB" id="A0A1G8EIM9"/>
<gene>
    <name evidence="2" type="ORF">SAMN05421869_1033</name>
</gene>